<dbReference type="HAMAP" id="MF_01807">
    <property type="entry name" value="Recomb_XerD"/>
    <property type="match status" value="1"/>
</dbReference>
<comment type="function">
    <text evidence="11">Site-specific tyrosine recombinase, which acts by catalyzing the cutting and rejoining of the recombining DNA molecules. The XerC-XerD complex is essential to convert dimers of the bacterial chromosome into monomers to permit their segregation at cell division. It also contributes to the segregational stability of plasmids.</text>
</comment>
<dbReference type="GO" id="GO:0051301">
    <property type="term" value="P:cell division"/>
    <property type="evidence" value="ECO:0007669"/>
    <property type="project" value="UniProtKB-KW"/>
</dbReference>
<dbReference type="GO" id="GO:0006313">
    <property type="term" value="P:DNA transposition"/>
    <property type="evidence" value="ECO:0007669"/>
    <property type="project" value="UniProtKB-UniRule"/>
</dbReference>
<organism evidence="13 14">
    <name type="scientific">Thauera chlorobenzoica</name>
    <dbReference type="NCBI Taxonomy" id="96773"/>
    <lineage>
        <taxon>Bacteria</taxon>
        <taxon>Pseudomonadati</taxon>
        <taxon>Pseudomonadota</taxon>
        <taxon>Betaproteobacteria</taxon>
        <taxon>Rhodocyclales</taxon>
        <taxon>Zoogloeaceae</taxon>
        <taxon>Thauera</taxon>
    </lineage>
</organism>
<dbReference type="PROSITE" id="PS51898">
    <property type="entry name" value="TYR_RECOMBINASE"/>
    <property type="match status" value="1"/>
</dbReference>
<dbReference type="InterPro" id="IPR044068">
    <property type="entry name" value="CB"/>
</dbReference>
<evidence type="ECO:0000256" key="12">
    <source>
        <dbReference type="SAM" id="MobiDB-lite"/>
    </source>
</evidence>
<dbReference type="GO" id="GO:0005737">
    <property type="term" value="C:cytoplasm"/>
    <property type="evidence" value="ECO:0007669"/>
    <property type="project" value="UniProtKB-SubCell"/>
</dbReference>
<keyword evidence="5 11" id="KW-0132">Cell division</keyword>
<evidence type="ECO:0000256" key="6">
    <source>
        <dbReference type="ARBA" id="ARBA00022829"/>
    </source>
</evidence>
<evidence type="ECO:0000313" key="13">
    <source>
        <dbReference type="EMBL" id="APR04855.1"/>
    </source>
</evidence>
<evidence type="ECO:0000313" key="14">
    <source>
        <dbReference type="Proteomes" id="UP000185739"/>
    </source>
</evidence>
<feature type="active site" description="O-(3'-phospho-DNA)-tyrosine intermediate" evidence="11">
    <location>
        <position position="320"/>
    </location>
</feature>
<dbReference type="InterPro" id="IPR050090">
    <property type="entry name" value="Tyrosine_recombinase_XerCD"/>
</dbReference>
<keyword evidence="10 11" id="KW-0131">Cell cycle</keyword>
<evidence type="ECO:0000256" key="1">
    <source>
        <dbReference type="ARBA" id="ARBA00004496"/>
    </source>
</evidence>
<feature type="active site" evidence="11">
    <location>
        <position position="189"/>
    </location>
</feature>
<dbReference type="InterPro" id="IPR013762">
    <property type="entry name" value="Integrase-like_cat_sf"/>
</dbReference>
<keyword evidence="8 11" id="KW-0238">DNA-binding</keyword>
<dbReference type="Pfam" id="PF02899">
    <property type="entry name" value="Phage_int_SAM_1"/>
    <property type="match status" value="1"/>
</dbReference>
<dbReference type="HAMAP" id="MF_01808">
    <property type="entry name" value="Recomb_XerC_XerD"/>
    <property type="match status" value="1"/>
</dbReference>
<comment type="similarity">
    <text evidence="2 11">Belongs to the 'phage' integrase family. XerD subfamily.</text>
</comment>
<evidence type="ECO:0000256" key="7">
    <source>
        <dbReference type="ARBA" id="ARBA00022908"/>
    </source>
</evidence>
<dbReference type="GO" id="GO:0009037">
    <property type="term" value="F:tyrosine-based site-specific recombinase activity"/>
    <property type="evidence" value="ECO:0007669"/>
    <property type="project" value="UniProtKB-UniRule"/>
</dbReference>
<dbReference type="NCBIfam" id="NF001399">
    <property type="entry name" value="PRK00283.1"/>
    <property type="match status" value="1"/>
</dbReference>
<feature type="region of interest" description="Disordered" evidence="12">
    <location>
        <begin position="1"/>
        <end position="46"/>
    </location>
</feature>
<feature type="active site" evidence="11">
    <location>
        <position position="311"/>
    </location>
</feature>
<dbReference type="InterPro" id="IPR011010">
    <property type="entry name" value="DNA_brk_join_enz"/>
</dbReference>
<dbReference type="Gene3D" id="1.10.443.10">
    <property type="entry name" value="Intergrase catalytic core"/>
    <property type="match status" value="1"/>
</dbReference>
<evidence type="ECO:0000256" key="5">
    <source>
        <dbReference type="ARBA" id="ARBA00022618"/>
    </source>
</evidence>
<feature type="compositionally biased region" description="Basic residues" evidence="12">
    <location>
        <begin position="13"/>
        <end position="28"/>
    </location>
</feature>
<dbReference type="AlphaFoldDB" id="A0A1H5SFL5"/>
<dbReference type="CDD" id="cd00798">
    <property type="entry name" value="INT_XerDC_C"/>
    <property type="match status" value="1"/>
</dbReference>
<dbReference type="NCBIfam" id="TIGR02225">
    <property type="entry name" value="recomb_XerD"/>
    <property type="match status" value="1"/>
</dbReference>
<proteinExistence type="inferred from homology"/>
<evidence type="ECO:0000256" key="3">
    <source>
        <dbReference type="ARBA" id="ARBA00015810"/>
    </source>
</evidence>
<keyword evidence="4 11" id="KW-0963">Cytoplasm</keyword>
<name>A0A1H5SFL5_9RHOO</name>
<dbReference type="Gene3D" id="1.10.150.130">
    <property type="match status" value="1"/>
</dbReference>
<keyword evidence="7 11" id="KW-0229">DNA integration</keyword>
<comment type="subunit">
    <text evidence="11">Forms a cyclic heterotetrameric complex composed of two molecules of XerC and two molecules of XerD.</text>
</comment>
<protein>
    <recommendedName>
        <fullName evidence="3 11">Tyrosine recombinase XerD</fullName>
    </recommendedName>
</protein>
<evidence type="ECO:0000256" key="10">
    <source>
        <dbReference type="ARBA" id="ARBA00023306"/>
    </source>
</evidence>
<dbReference type="InterPro" id="IPR002104">
    <property type="entry name" value="Integrase_catalytic"/>
</dbReference>
<reference evidence="13 14" key="1">
    <citation type="submission" date="2016-12" db="EMBL/GenBank/DDBJ databases">
        <title>Complete genome sequence of Thauera chlorobenzoica, a Betaproteobacterium degrading haloaromatics anaerobically to CO2 and halides.</title>
        <authorList>
            <person name="Goris T."/>
            <person name="Mergelsberg M."/>
            <person name="Boll M."/>
        </authorList>
    </citation>
    <scope>NUCLEOTIDE SEQUENCE [LARGE SCALE GENOMIC DNA]</scope>
    <source>
        <strain evidence="13 14">3CB1</strain>
    </source>
</reference>
<evidence type="ECO:0000256" key="8">
    <source>
        <dbReference type="ARBA" id="ARBA00023125"/>
    </source>
</evidence>
<dbReference type="PANTHER" id="PTHR30349">
    <property type="entry name" value="PHAGE INTEGRASE-RELATED"/>
    <property type="match status" value="1"/>
</dbReference>
<accession>A0A1H5SFL5</accession>
<feature type="active site" evidence="11">
    <location>
        <position position="213"/>
    </location>
</feature>
<dbReference type="InterPro" id="IPR023009">
    <property type="entry name" value="Tyrosine_recombinase_XerC/XerD"/>
</dbReference>
<dbReference type="PROSITE" id="PS51900">
    <property type="entry name" value="CB"/>
    <property type="match status" value="1"/>
</dbReference>
<dbReference type="EMBL" id="CP018839">
    <property type="protein sequence ID" value="APR04855.1"/>
    <property type="molecule type" value="Genomic_DNA"/>
</dbReference>
<dbReference type="GO" id="GO:0003677">
    <property type="term" value="F:DNA binding"/>
    <property type="evidence" value="ECO:0007669"/>
    <property type="project" value="UniProtKB-UniRule"/>
</dbReference>
<dbReference type="KEGG" id="tcl:Tchl_2009"/>
<feature type="active site" evidence="11">
    <location>
        <position position="285"/>
    </location>
</feature>
<keyword evidence="9 11" id="KW-0233">DNA recombination</keyword>
<dbReference type="PANTHER" id="PTHR30349:SF90">
    <property type="entry name" value="TYROSINE RECOMBINASE XERD"/>
    <property type="match status" value="1"/>
</dbReference>
<gene>
    <name evidence="11" type="primary">xerD</name>
    <name evidence="13" type="ORF">Tchl_2009</name>
</gene>
<evidence type="ECO:0000256" key="4">
    <source>
        <dbReference type="ARBA" id="ARBA00022490"/>
    </source>
</evidence>
<evidence type="ECO:0000256" key="9">
    <source>
        <dbReference type="ARBA" id="ARBA00023172"/>
    </source>
</evidence>
<dbReference type="InterPro" id="IPR010998">
    <property type="entry name" value="Integrase_recombinase_N"/>
</dbReference>
<feature type="active site" evidence="11">
    <location>
        <position position="288"/>
    </location>
</feature>
<keyword evidence="14" id="KW-1185">Reference proteome</keyword>
<keyword evidence="6 11" id="KW-0159">Chromosome partition</keyword>
<evidence type="ECO:0000256" key="2">
    <source>
        <dbReference type="ARBA" id="ARBA00010450"/>
    </source>
</evidence>
<dbReference type="STRING" id="96773.Tchl_2009"/>
<dbReference type="SUPFAM" id="SSF56349">
    <property type="entry name" value="DNA breaking-rejoining enzymes"/>
    <property type="match status" value="1"/>
</dbReference>
<dbReference type="Proteomes" id="UP000185739">
    <property type="component" value="Chromosome"/>
</dbReference>
<dbReference type="Pfam" id="PF00589">
    <property type="entry name" value="Phage_integrase"/>
    <property type="match status" value="1"/>
</dbReference>
<dbReference type="InterPro" id="IPR004107">
    <property type="entry name" value="Integrase_SAM-like_N"/>
</dbReference>
<dbReference type="GO" id="GO:0007059">
    <property type="term" value="P:chromosome segregation"/>
    <property type="evidence" value="ECO:0007669"/>
    <property type="project" value="UniProtKB-UniRule"/>
</dbReference>
<dbReference type="SUPFAM" id="SSF47823">
    <property type="entry name" value="lambda integrase-like, N-terminal domain"/>
    <property type="match status" value="1"/>
</dbReference>
<sequence length="339" mass="37395">MSTSGPAPIQHPGSRRTPGKPAAPKRRPATAGDRPPSRESGLQPAHRSELDRFADTLWLEHGLAPNTLAGYRSDLARFAAWLEERGRLLPTADAGALAGYLAEFSRSARPASQRRLLAAWRRYYRMLLGNGEIGDDPTLLLDSPMAAERFPKTLSEIQVEALLGAPDIDTPQGLRDRCMVEVLYATGLRVSELVGLKVFAVGLNEGVLRVMGKGSKERLVPLGEIAADWLLRYTAQARPVLLAGRSCDEVFVTRLGRGMTRQMFWRIIKHYAMSAGIARECISPHTLRHAFATHLLNHGADLRVVQLLLGHADISTTQVYTHVARERLKQLHAAHHPRG</sequence>
<comment type="subcellular location">
    <subcellularLocation>
        <location evidence="1 11">Cytoplasm</location>
    </subcellularLocation>
</comment>
<evidence type="ECO:0000256" key="11">
    <source>
        <dbReference type="HAMAP-Rule" id="MF_01807"/>
    </source>
</evidence>
<dbReference type="InterPro" id="IPR011932">
    <property type="entry name" value="Recomb_XerD"/>
</dbReference>